<proteinExistence type="predicted"/>
<dbReference type="Proteomes" id="UP000238274">
    <property type="component" value="Unassembled WGS sequence"/>
</dbReference>
<keyword evidence="3" id="KW-1185">Reference proteome</keyword>
<evidence type="ECO:0000313" key="3">
    <source>
        <dbReference type="Proteomes" id="UP000238274"/>
    </source>
</evidence>
<accession>A0A2S4WJ00</accession>
<dbReference type="VEuPathDB" id="FungiDB:PSTT_07686"/>
<reference evidence="3" key="2">
    <citation type="journal article" date="2018" name="BMC Genomics">
        <title>Genomic insights into host adaptation between the wheat stripe rust pathogen (Puccinia striiformis f. sp. tritici) and the barley stripe rust pathogen (Puccinia striiformis f. sp. hordei).</title>
        <authorList>
            <person name="Xia C."/>
            <person name="Wang M."/>
            <person name="Yin C."/>
            <person name="Cornejo O.E."/>
            <person name="Hulbert S.H."/>
            <person name="Chen X."/>
        </authorList>
    </citation>
    <scope>NUCLEOTIDE SEQUENCE [LARGE SCALE GENOMIC DNA]</scope>
    <source>
        <strain evidence="3">93TX-2</strain>
    </source>
</reference>
<gene>
    <name evidence="2" type="ORF">PSHT_02038</name>
</gene>
<feature type="region of interest" description="Disordered" evidence="1">
    <location>
        <begin position="1"/>
        <end position="97"/>
    </location>
</feature>
<feature type="compositionally biased region" description="Polar residues" evidence="1">
    <location>
        <begin position="29"/>
        <end position="46"/>
    </location>
</feature>
<feature type="compositionally biased region" description="Low complexity" evidence="1">
    <location>
        <begin position="62"/>
        <end position="72"/>
    </location>
</feature>
<evidence type="ECO:0000313" key="2">
    <source>
        <dbReference type="EMBL" id="POW21766.1"/>
    </source>
</evidence>
<organism evidence="2 3">
    <name type="scientific">Puccinia striiformis</name>
    <dbReference type="NCBI Taxonomy" id="27350"/>
    <lineage>
        <taxon>Eukaryota</taxon>
        <taxon>Fungi</taxon>
        <taxon>Dikarya</taxon>
        <taxon>Basidiomycota</taxon>
        <taxon>Pucciniomycotina</taxon>
        <taxon>Pucciniomycetes</taxon>
        <taxon>Pucciniales</taxon>
        <taxon>Pucciniaceae</taxon>
        <taxon>Puccinia</taxon>
    </lineage>
</organism>
<dbReference type="AlphaFoldDB" id="A0A2S4WJ00"/>
<comment type="caution">
    <text evidence="2">The sequence shown here is derived from an EMBL/GenBank/DDBJ whole genome shotgun (WGS) entry which is preliminary data.</text>
</comment>
<feature type="compositionally biased region" description="Basic and acidic residues" evidence="1">
    <location>
        <begin position="87"/>
        <end position="97"/>
    </location>
</feature>
<reference evidence="2 3" key="1">
    <citation type="submission" date="2017-12" db="EMBL/GenBank/DDBJ databases">
        <title>Gene loss provides genomic basis for host adaptation in cereal stripe rust fungi.</title>
        <authorList>
            <person name="Xia C."/>
        </authorList>
    </citation>
    <scope>NUCLEOTIDE SEQUENCE [LARGE SCALE GENOMIC DNA]</scope>
    <source>
        <strain evidence="2 3">93TX-2</strain>
    </source>
</reference>
<name>A0A2S4WJ00_9BASI</name>
<dbReference type="VEuPathDB" id="FungiDB:PSHT_02038"/>
<evidence type="ECO:0000256" key="1">
    <source>
        <dbReference type="SAM" id="MobiDB-lite"/>
    </source>
</evidence>
<dbReference type="EMBL" id="PKSM01000017">
    <property type="protein sequence ID" value="POW21766.1"/>
    <property type="molecule type" value="Genomic_DNA"/>
</dbReference>
<feature type="compositionally biased region" description="Basic and acidic residues" evidence="1">
    <location>
        <begin position="10"/>
        <end position="19"/>
    </location>
</feature>
<reference evidence="3" key="3">
    <citation type="journal article" date="2018" name="Mol. Plant Microbe Interact.">
        <title>Genome sequence resources for the wheat stripe rust pathogen (Puccinia striiformis f. sp. tritici) and the barley stripe rust pathogen (Puccinia striiformis f. sp. hordei).</title>
        <authorList>
            <person name="Xia C."/>
            <person name="Wang M."/>
            <person name="Yin C."/>
            <person name="Cornejo O.E."/>
            <person name="Hulbert S.H."/>
            <person name="Chen X."/>
        </authorList>
    </citation>
    <scope>NUCLEOTIDE SEQUENCE [LARGE SCALE GENOMIC DNA]</scope>
    <source>
        <strain evidence="3">93TX-2</strain>
    </source>
</reference>
<protein>
    <submittedName>
        <fullName evidence="2">Uncharacterized protein</fullName>
    </submittedName>
</protein>
<sequence length="97" mass="10909">MKLNEITIEETLKMNETEKPSGPLRMTKRSVNMTGQGAQEETQSGKHTYGEQEDSSMSNGEHSGSTAGSSHRSSFDKFEYQQCESDGDNRDNYDDDY</sequence>